<gene>
    <name evidence="3" type="ORF">K6Y31_03310</name>
</gene>
<dbReference type="EMBL" id="JAIMJA010000002">
    <property type="protein sequence ID" value="MCE2593838.1"/>
    <property type="molecule type" value="Genomic_DNA"/>
</dbReference>
<dbReference type="InterPro" id="IPR025241">
    <property type="entry name" value="DUF4190"/>
</dbReference>
<proteinExistence type="predicted"/>
<feature type="transmembrane region" description="Helical" evidence="1">
    <location>
        <begin position="86"/>
        <end position="109"/>
    </location>
</feature>
<feature type="transmembrane region" description="Helical" evidence="1">
    <location>
        <begin position="130"/>
        <end position="157"/>
    </location>
</feature>
<keyword evidence="4" id="KW-1185">Reference proteome</keyword>
<reference evidence="3 4" key="1">
    <citation type="journal article" date="2022" name="Environ. Microbiol. Rep.">
        <title>Eco-phylogenetic analyses reveal divergent evolution of vitamin B12 metabolism in the marine bacterial family 'Psychromonadaceae'.</title>
        <authorList>
            <person name="Jin X."/>
            <person name="Yang Y."/>
            <person name="Cao H."/>
            <person name="Gao B."/>
            <person name="Zhao Z."/>
        </authorList>
    </citation>
    <scope>NUCLEOTIDE SEQUENCE [LARGE SCALE GENOMIC DNA]</scope>
    <source>
        <strain evidence="3 4">MKS20</strain>
    </source>
</reference>
<protein>
    <submittedName>
        <fullName evidence="3">DUF4190 domain-containing protein</fullName>
    </submittedName>
</protein>
<keyword evidence="1" id="KW-1133">Transmembrane helix</keyword>
<sequence>MQGTVLDINEAAQTGLIKCDEGNRYEFALASWSGNIPPKTLDKVEFFVEDEVVKHIVPQGQVHSTAANQPNLAAATPNRPVETSPLAVVSLIFGILGIFIFGSLIAIICGHIARSNIRQSQGKLTGDGMALAGLITGYIGIALTVIGIGLVVLGVAFENMM</sequence>
<dbReference type="Proteomes" id="UP001201273">
    <property type="component" value="Unassembled WGS sequence"/>
</dbReference>
<accession>A0ABS8W7V6</accession>
<evidence type="ECO:0000313" key="4">
    <source>
        <dbReference type="Proteomes" id="UP001201273"/>
    </source>
</evidence>
<comment type="caution">
    <text evidence="3">The sequence shown here is derived from an EMBL/GenBank/DDBJ whole genome shotgun (WGS) entry which is preliminary data.</text>
</comment>
<keyword evidence="1" id="KW-0472">Membrane</keyword>
<evidence type="ECO:0000259" key="2">
    <source>
        <dbReference type="Pfam" id="PF13828"/>
    </source>
</evidence>
<evidence type="ECO:0000256" key="1">
    <source>
        <dbReference type="SAM" id="Phobius"/>
    </source>
</evidence>
<organism evidence="3 4">
    <name type="scientific">Motilimonas cestriensis</name>
    <dbReference type="NCBI Taxonomy" id="2742685"/>
    <lineage>
        <taxon>Bacteria</taxon>
        <taxon>Pseudomonadati</taxon>
        <taxon>Pseudomonadota</taxon>
        <taxon>Gammaproteobacteria</taxon>
        <taxon>Alteromonadales</taxon>
        <taxon>Alteromonadales genera incertae sedis</taxon>
        <taxon>Motilimonas</taxon>
    </lineage>
</organism>
<evidence type="ECO:0000313" key="3">
    <source>
        <dbReference type="EMBL" id="MCE2593838.1"/>
    </source>
</evidence>
<keyword evidence="1" id="KW-0812">Transmembrane</keyword>
<name>A0ABS8W7V6_9GAMM</name>
<dbReference type="RefSeq" id="WP_233051416.1">
    <property type="nucleotide sequence ID" value="NZ_JAIMJA010000002.1"/>
</dbReference>
<dbReference type="Pfam" id="PF13828">
    <property type="entry name" value="DUF4190"/>
    <property type="match status" value="1"/>
</dbReference>
<feature type="domain" description="DUF4190" evidence="2">
    <location>
        <begin position="86"/>
        <end position="146"/>
    </location>
</feature>